<dbReference type="AlphaFoldDB" id="A0A640KUD4"/>
<sequence length="1046" mass="111177">MLGGPTRRLHVLWGQTLASYVPPHSSSGLVRGHLLRRYPVSGAASAPSPAQKSDAEVEAHVTTAAWLPARTPAEVVLNANEFSTFHAVPTVSPEDVRWCTHYLLATSSLPPTAPAGVASPKRQDRDVTIATVTRHFRDPVNCSLETPVGRADNAYRPFDSIIANLNSLRHILCEHRCLLAGAESLQTGVPISCILAEHNEAQLYLTWSLASHQSRPLPQEVLLTPSDRVCYDGHNNDLCVSAGSRDAIAPLTDGCMSAVDKASGGAKSIATPHPRLGQGESEKRERLERLRHRFQREVAHLHSRGQRGTAPEAFQGIMPINAEGAQAKPFLSMAGPRISLLAVMTSAGNGLAAAIKAAAVAWACGACEVRGRGTSSLRCGVYAADILWRPAPATSLVATWWTALLHQHQKACRTANSADSARVSSCDAPVQFSLKRDPLTLAGSATELHEGYQSASGKRGKEMNTGVVPSLAPWMHNFHVLITGGDTANHFILPLMAGVDDGIARTHRQNANRSERMDVSAQGGDRGDGAASGQCGSATACALSSVPSACRRNPEALAMLLCYGCPAAQVEHVHAIHHSYVAQQDRANALLTAELGGVLGTQSYTNVISDGKDTAATSEQNTNLPWMRPAACATTGLVELSTETPAVSMVTALPPASSAATPSSMAASSLLSLSYGLRGASLSLAPSSAVHPVLLNVGAAAQPMSLKEVAACVFESSFLERPLRHAGLRHHCLEACVGASQTSLHEPQPVVAPAVLPQGASLHLGWCSLCFAPQTYAPELLSTLVEHHFGQSLRSGHSFDAVCRRGPLPSPPHMQMTQEALRCATRGGCVHRQSPQGGHHRRKHAGAGSFPLRTPALTTSTVAPLCAQESTCTNDDRQNFGVLPEVRWTHVCGGFTLPLTAVKGRSSPYFVPCLLFTDLAEVASMMLKKGREGGQSHVGSETMKVRWPGASVCPEEQKPFLPKACSSGLDPVPQTTLQYSASEESVQTQAQVACAVAAVEDSVFDLKRTHDTETLGYRGVVSGNYLFICCYPDAWQDAVKDALMRQ</sequence>
<accession>A0A640KUD4</accession>
<proteinExistence type="predicted"/>
<feature type="region of interest" description="Disordered" evidence="1">
    <location>
        <begin position="508"/>
        <end position="530"/>
    </location>
</feature>
<evidence type="ECO:0000256" key="1">
    <source>
        <dbReference type="SAM" id="MobiDB-lite"/>
    </source>
</evidence>
<name>A0A640KUD4_LEITA</name>
<comment type="caution">
    <text evidence="2">The sequence shown here is derived from an EMBL/GenBank/DDBJ whole genome shotgun (WGS) entry which is preliminary data.</text>
</comment>
<feature type="region of interest" description="Disordered" evidence="1">
    <location>
        <begin position="832"/>
        <end position="853"/>
    </location>
</feature>
<organism evidence="2 3">
    <name type="scientific">Leishmania tarentolae</name>
    <name type="common">Sauroleishmania tarentolae</name>
    <dbReference type="NCBI Taxonomy" id="5689"/>
    <lineage>
        <taxon>Eukaryota</taxon>
        <taxon>Discoba</taxon>
        <taxon>Euglenozoa</taxon>
        <taxon>Kinetoplastea</taxon>
        <taxon>Metakinetoplastina</taxon>
        <taxon>Trypanosomatida</taxon>
        <taxon>Trypanosomatidae</taxon>
        <taxon>Leishmaniinae</taxon>
        <taxon>Leishmania</taxon>
        <taxon>lizard Leishmania</taxon>
    </lineage>
</organism>
<evidence type="ECO:0000313" key="3">
    <source>
        <dbReference type="Proteomes" id="UP000419144"/>
    </source>
</evidence>
<protein>
    <submittedName>
        <fullName evidence="2">Uncharacterized protein</fullName>
    </submittedName>
</protein>
<gene>
    <name evidence="2" type="ORF">LtaPh_3119400</name>
</gene>
<reference evidence="2" key="1">
    <citation type="submission" date="2019-11" db="EMBL/GenBank/DDBJ databases">
        <title>Leishmania tarentolae CDS.</title>
        <authorList>
            <person name="Goto Y."/>
            <person name="Yamagishi J."/>
        </authorList>
    </citation>
    <scope>NUCLEOTIDE SEQUENCE [LARGE SCALE GENOMIC DNA]</scope>
    <source>
        <strain evidence="2">Parrot Tar II</strain>
    </source>
</reference>
<keyword evidence="3" id="KW-1185">Reference proteome</keyword>
<dbReference type="OrthoDB" id="265308at2759"/>
<dbReference type="VEuPathDB" id="TriTrypDB:LtaPh_3119400"/>
<evidence type="ECO:0000313" key="2">
    <source>
        <dbReference type="EMBL" id="GET91147.1"/>
    </source>
</evidence>
<dbReference type="EMBL" id="BLBS01000047">
    <property type="protein sequence ID" value="GET91147.1"/>
    <property type="molecule type" value="Genomic_DNA"/>
</dbReference>
<dbReference type="Proteomes" id="UP000419144">
    <property type="component" value="Unassembled WGS sequence"/>
</dbReference>